<dbReference type="Gramene" id="KQL24831">
    <property type="protein sequence ID" value="KQL24831"/>
    <property type="gene ID" value="SETIT_032246mg"/>
</dbReference>
<sequence length="113" mass="11944">MGIWARPAPTAPAAAASGASWRAPVRRVVSRGTGSAGGCRGLVRHRNLSVDGLLLQLLLVACVVRAALLVLGVAVIPLDGGAQRPPPPRRHPLLLLVVDWICLEQNKRIRPDA</sequence>
<reference evidence="3" key="1">
    <citation type="journal article" date="2012" name="Nat. Biotechnol.">
        <title>Reference genome sequence of the model plant Setaria.</title>
        <authorList>
            <person name="Bennetzen J.L."/>
            <person name="Schmutz J."/>
            <person name="Wang H."/>
            <person name="Percifield R."/>
            <person name="Hawkins J."/>
            <person name="Pontaroli A.C."/>
            <person name="Estep M."/>
            <person name="Feng L."/>
            <person name="Vaughn J.N."/>
            <person name="Grimwood J."/>
            <person name="Jenkins J."/>
            <person name="Barry K."/>
            <person name="Lindquist E."/>
            <person name="Hellsten U."/>
            <person name="Deshpande S."/>
            <person name="Wang X."/>
            <person name="Wu X."/>
            <person name="Mitros T."/>
            <person name="Triplett J."/>
            <person name="Yang X."/>
            <person name="Ye C.Y."/>
            <person name="Mauro-Herrera M."/>
            <person name="Wang L."/>
            <person name="Li P."/>
            <person name="Sharma M."/>
            <person name="Sharma R."/>
            <person name="Ronald P.C."/>
            <person name="Panaud O."/>
            <person name="Kellogg E.A."/>
            <person name="Brutnell T.P."/>
            <person name="Doust A.N."/>
            <person name="Tuskan G.A."/>
            <person name="Rokhsar D."/>
            <person name="Devos K.M."/>
        </authorList>
    </citation>
    <scope>NUCLEOTIDE SEQUENCE [LARGE SCALE GENOMIC DNA]</scope>
    <source>
        <strain evidence="3">cv. Yugu1</strain>
    </source>
</reference>
<organism evidence="2 3">
    <name type="scientific">Setaria italica</name>
    <name type="common">Foxtail millet</name>
    <name type="synonym">Panicum italicum</name>
    <dbReference type="NCBI Taxonomy" id="4555"/>
    <lineage>
        <taxon>Eukaryota</taxon>
        <taxon>Viridiplantae</taxon>
        <taxon>Streptophyta</taxon>
        <taxon>Embryophyta</taxon>
        <taxon>Tracheophyta</taxon>
        <taxon>Spermatophyta</taxon>
        <taxon>Magnoliopsida</taxon>
        <taxon>Liliopsida</taxon>
        <taxon>Poales</taxon>
        <taxon>Poaceae</taxon>
        <taxon>PACMAD clade</taxon>
        <taxon>Panicoideae</taxon>
        <taxon>Panicodae</taxon>
        <taxon>Paniceae</taxon>
        <taxon>Cenchrinae</taxon>
        <taxon>Setaria</taxon>
    </lineage>
</organism>
<dbReference type="Proteomes" id="UP000004995">
    <property type="component" value="Unassembled WGS sequence"/>
</dbReference>
<dbReference type="InParanoid" id="K4A060"/>
<keyword evidence="3" id="KW-1185">Reference proteome</keyword>
<protein>
    <submittedName>
        <fullName evidence="2">Uncharacterized protein</fullName>
    </submittedName>
</protein>
<dbReference type="HOGENOM" id="CLU_2137837_0_0_1"/>
<reference evidence="2" key="2">
    <citation type="submission" date="2018-08" db="UniProtKB">
        <authorList>
            <consortium name="EnsemblPlants"/>
        </authorList>
    </citation>
    <scope>IDENTIFICATION</scope>
    <source>
        <strain evidence="2">Yugu1</strain>
    </source>
</reference>
<accession>K4A060</accession>
<dbReference type="EMBL" id="AGNK02001132">
    <property type="status" value="NOT_ANNOTATED_CDS"/>
    <property type="molecule type" value="Genomic_DNA"/>
</dbReference>
<evidence type="ECO:0000256" key="1">
    <source>
        <dbReference type="SAM" id="Phobius"/>
    </source>
</evidence>
<keyword evidence="1" id="KW-0472">Membrane</keyword>
<evidence type="ECO:0000313" key="3">
    <source>
        <dbReference type="Proteomes" id="UP000004995"/>
    </source>
</evidence>
<keyword evidence="1" id="KW-1133">Transmembrane helix</keyword>
<feature type="transmembrane region" description="Helical" evidence="1">
    <location>
        <begin position="53"/>
        <end position="76"/>
    </location>
</feature>
<dbReference type="AlphaFoldDB" id="K4A060"/>
<proteinExistence type="predicted"/>
<dbReference type="EnsemblPlants" id="KQL24831">
    <property type="protein sequence ID" value="KQL24831"/>
    <property type="gene ID" value="SETIT_032246mg"/>
</dbReference>
<name>K4A060_SETIT</name>
<keyword evidence="1" id="KW-0812">Transmembrane</keyword>
<evidence type="ECO:0000313" key="2">
    <source>
        <dbReference type="EnsemblPlants" id="KQL24831"/>
    </source>
</evidence>